<dbReference type="NCBIfam" id="TIGR01549">
    <property type="entry name" value="HAD-SF-IA-v1"/>
    <property type="match status" value="1"/>
</dbReference>
<dbReference type="PANTHER" id="PTHR43434:SF26">
    <property type="entry name" value="PYROPHOSPHATASE PPAX"/>
    <property type="match status" value="1"/>
</dbReference>
<protein>
    <submittedName>
        <fullName evidence="1">Possible inorganic pyrophosphatase</fullName>
    </submittedName>
</protein>
<dbReference type="PANTHER" id="PTHR43434">
    <property type="entry name" value="PHOSPHOGLYCOLATE PHOSPHATASE"/>
    <property type="match status" value="1"/>
</dbReference>
<gene>
    <name evidence="1" type="ORF">WOSG25_080950</name>
</gene>
<dbReference type="EMBL" id="DF820491">
    <property type="protein sequence ID" value="GAK31262.1"/>
    <property type="molecule type" value="Genomic_DNA"/>
</dbReference>
<sequence length="211" mass="23519">MQTIIFDVDGTLLSTESMYMHSLQHTLAEIGLPKSYAEVYQTFGLPSLDALEFLAIPNAPTVQLKWQQHYHDFWDEVKLFDGVSAMLTGLQAQQFNLGIVTSNTAAEYNDHADAFDINRYFTSFVFAGMTKRMKPFADPIEKALADLATKPTESLYIGDSIHDMQAAHAAGVDFGLAAWGAHDKSKFAEADYIFESPLELLAEVQTKKIIK</sequence>
<dbReference type="Proteomes" id="UP000030643">
    <property type="component" value="Unassembled WGS sequence"/>
</dbReference>
<evidence type="ECO:0000313" key="1">
    <source>
        <dbReference type="EMBL" id="GAK31262.1"/>
    </source>
</evidence>
<dbReference type="InterPro" id="IPR023214">
    <property type="entry name" value="HAD_sf"/>
</dbReference>
<dbReference type="Pfam" id="PF13419">
    <property type="entry name" value="HAD_2"/>
    <property type="match status" value="1"/>
</dbReference>
<dbReference type="Gene3D" id="1.10.150.240">
    <property type="entry name" value="Putative phosphatase, domain 2"/>
    <property type="match status" value="1"/>
</dbReference>
<dbReference type="NCBIfam" id="TIGR01509">
    <property type="entry name" value="HAD-SF-IA-v3"/>
    <property type="match status" value="1"/>
</dbReference>
<dbReference type="SUPFAM" id="SSF56784">
    <property type="entry name" value="HAD-like"/>
    <property type="match status" value="1"/>
</dbReference>
<keyword evidence="2" id="KW-1185">Reference proteome</keyword>
<dbReference type="AlphaFoldDB" id="A0A069CV74"/>
<dbReference type="InterPro" id="IPR006439">
    <property type="entry name" value="HAD-SF_hydro_IA"/>
</dbReference>
<dbReference type="InterPro" id="IPR050155">
    <property type="entry name" value="HAD-like_hydrolase_sf"/>
</dbReference>
<name>A0A069CV74_WEIOS</name>
<proteinExistence type="predicted"/>
<dbReference type="eggNOG" id="COG0546">
    <property type="taxonomic scope" value="Bacteria"/>
</dbReference>
<reference evidence="2" key="1">
    <citation type="journal article" date="2014" name="Genome Announc.">
        <title>Draft genome sequence of Weissella oryzae SG25T, isolated from fermented rice grains.</title>
        <authorList>
            <person name="Tanizawa Y."/>
            <person name="Fujisawa T."/>
            <person name="Mochizuki T."/>
            <person name="Kaminuma E."/>
            <person name="Suzuki Y."/>
            <person name="Nakamura Y."/>
            <person name="Tohno M."/>
        </authorList>
    </citation>
    <scope>NUCLEOTIDE SEQUENCE [LARGE SCALE GENOMIC DNA]</scope>
    <source>
        <strain evidence="2">DSM 25784 / JCM 18191 / LMG 30913 / SG25</strain>
    </source>
</reference>
<dbReference type="SFLD" id="SFLDG01129">
    <property type="entry name" value="C1.5:_HAD__Beta-PGM__Phosphata"/>
    <property type="match status" value="1"/>
</dbReference>
<dbReference type="STRING" id="1329250.WOSG25_080950"/>
<dbReference type="InterPro" id="IPR023198">
    <property type="entry name" value="PGP-like_dom2"/>
</dbReference>
<organism evidence="1 2">
    <name type="scientific">Weissella oryzae (strain DSM 25784 / JCM 18191 / LMG 30913 / SG25)</name>
    <dbReference type="NCBI Taxonomy" id="1329250"/>
    <lineage>
        <taxon>Bacteria</taxon>
        <taxon>Bacillati</taxon>
        <taxon>Bacillota</taxon>
        <taxon>Bacilli</taxon>
        <taxon>Lactobacillales</taxon>
        <taxon>Lactobacillaceae</taxon>
        <taxon>Weissella</taxon>
    </lineage>
</organism>
<dbReference type="RefSeq" id="WP_027699266.1">
    <property type="nucleotide sequence ID" value="NZ_DF820491.1"/>
</dbReference>
<dbReference type="GO" id="GO:0006281">
    <property type="term" value="P:DNA repair"/>
    <property type="evidence" value="ECO:0007669"/>
    <property type="project" value="TreeGrafter"/>
</dbReference>
<dbReference type="SFLD" id="SFLDG01135">
    <property type="entry name" value="C1.5.6:_HAD__Beta-PGM__Phospha"/>
    <property type="match status" value="1"/>
</dbReference>
<dbReference type="InterPro" id="IPR036412">
    <property type="entry name" value="HAD-like_sf"/>
</dbReference>
<dbReference type="Gene3D" id="3.40.50.1000">
    <property type="entry name" value="HAD superfamily/HAD-like"/>
    <property type="match status" value="1"/>
</dbReference>
<dbReference type="GO" id="GO:0008967">
    <property type="term" value="F:phosphoglycolate phosphatase activity"/>
    <property type="evidence" value="ECO:0007669"/>
    <property type="project" value="TreeGrafter"/>
</dbReference>
<dbReference type="InterPro" id="IPR041492">
    <property type="entry name" value="HAD_2"/>
</dbReference>
<accession>A0A069CV74</accession>
<dbReference type="GO" id="GO:0005829">
    <property type="term" value="C:cytosol"/>
    <property type="evidence" value="ECO:0007669"/>
    <property type="project" value="TreeGrafter"/>
</dbReference>
<evidence type="ECO:0000313" key="2">
    <source>
        <dbReference type="Proteomes" id="UP000030643"/>
    </source>
</evidence>
<dbReference type="OrthoDB" id="9792518at2"/>
<dbReference type="SFLD" id="SFLDS00003">
    <property type="entry name" value="Haloacid_Dehalogenase"/>
    <property type="match status" value="1"/>
</dbReference>